<name>A0A0D0HB63_9BACT</name>
<evidence type="ECO:0000259" key="1">
    <source>
        <dbReference type="Pfam" id="PF13280"/>
    </source>
</evidence>
<dbReference type="EMBL" id="JXQK01000075">
    <property type="protein sequence ID" value="KIP60822.1"/>
    <property type="molecule type" value="Genomic_DNA"/>
</dbReference>
<dbReference type="STRING" id="1602171.ST44_10230"/>
<keyword evidence="4" id="KW-1185">Reference proteome</keyword>
<evidence type="ECO:0000313" key="4">
    <source>
        <dbReference type="Proteomes" id="UP000032046"/>
    </source>
</evidence>
<sequence length="336" mass="39714">MPINKNALLRYQILDRCFSDRHRRYEIEDLVDKVNDALLDMYGKTVSLRQIRADITYMRDRVSYNAPIVARPIEGRRCYYTYEDPHFSIFSSELSVEEVKNLLSTIDMLGRYRSPKNAWLEEVISSLELRFGIKANRDKVVSFEQNDQLKGIEFLSDLIDAIINHQPLKMTYRPYKGDEQTMVIHPHYMKQYNTRWFLFGLEDHGEYGMSPVNKALDRIVKFSIANVRFVENDQIDYETYFDDIVGVTHDRKHPDVEHVVLKFAKERFPYVVSKPIHHSQQVVNADDGTLSIDVRINRELEQNIFSFGQQVEVLSPEWFRNQIIEKYKEIIKIYGV</sequence>
<feature type="domain" description="WYL" evidence="1">
    <location>
        <begin position="154"/>
        <end position="206"/>
    </location>
</feature>
<dbReference type="Pfam" id="PF13280">
    <property type="entry name" value="WYL"/>
    <property type="match status" value="1"/>
</dbReference>
<accession>A0A0D0HB63</accession>
<organism evidence="3 4">
    <name type="scientific">Prevotella pectinovora</name>
    <dbReference type="NCBI Taxonomy" id="1602169"/>
    <lineage>
        <taxon>Bacteria</taxon>
        <taxon>Pseudomonadati</taxon>
        <taxon>Bacteroidota</taxon>
        <taxon>Bacteroidia</taxon>
        <taxon>Bacteroidales</taxon>
        <taxon>Prevotellaceae</taxon>
        <taxon>Prevotella</taxon>
    </lineage>
</organism>
<dbReference type="PANTHER" id="PTHR34580">
    <property type="match status" value="1"/>
</dbReference>
<dbReference type="InterPro" id="IPR057727">
    <property type="entry name" value="WCX_dom"/>
</dbReference>
<dbReference type="Pfam" id="PF25583">
    <property type="entry name" value="WCX"/>
    <property type="match status" value="1"/>
</dbReference>
<dbReference type="RefSeq" id="WP_052485540.1">
    <property type="nucleotide sequence ID" value="NZ_JXQI01000007.1"/>
</dbReference>
<evidence type="ECO:0000259" key="2">
    <source>
        <dbReference type="Pfam" id="PF25583"/>
    </source>
</evidence>
<evidence type="ECO:0000313" key="3">
    <source>
        <dbReference type="EMBL" id="KIP60822.1"/>
    </source>
</evidence>
<comment type="caution">
    <text evidence="3">The sequence shown here is derived from an EMBL/GenBank/DDBJ whole genome shotgun (WGS) entry which is preliminary data.</text>
</comment>
<dbReference type="InterPro" id="IPR026881">
    <property type="entry name" value="WYL_dom"/>
</dbReference>
<reference evidence="3 4" key="1">
    <citation type="submission" date="2015-01" db="EMBL/GenBank/DDBJ databases">
        <title>Comparative genomics of non-oral Prevotella species.</title>
        <authorList>
            <person name="Accetto T."/>
            <person name="Nograsek B."/>
            <person name="Avgustin G."/>
        </authorList>
    </citation>
    <scope>NUCLEOTIDE SEQUENCE [LARGE SCALE GENOMIC DNA]</scope>
    <source>
        <strain evidence="3 4">P5-119</strain>
    </source>
</reference>
<dbReference type="PROSITE" id="PS52050">
    <property type="entry name" value="WYL"/>
    <property type="match status" value="1"/>
</dbReference>
<evidence type="ECO:0008006" key="5">
    <source>
        <dbReference type="Google" id="ProtNLM"/>
    </source>
</evidence>
<gene>
    <name evidence="3" type="ORF">ST44_10230</name>
</gene>
<feature type="domain" description="WCX" evidence="2">
    <location>
        <begin position="256"/>
        <end position="330"/>
    </location>
</feature>
<proteinExistence type="predicted"/>
<dbReference type="AlphaFoldDB" id="A0A0D0HB63"/>
<dbReference type="InterPro" id="IPR051534">
    <property type="entry name" value="CBASS_pafABC_assoc_protein"/>
</dbReference>
<protein>
    <recommendedName>
        <fullName evidence="5">WYL domain-containing protein</fullName>
    </recommendedName>
</protein>
<dbReference type="Proteomes" id="UP000032046">
    <property type="component" value="Unassembled WGS sequence"/>
</dbReference>
<dbReference type="PANTHER" id="PTHR34580:SF9">
    <property type="entry name" value="SLL5097 PROTEIN"/>
    <property type="match status" value="1"/>
</dbReference>